<evidence type="ECO:0000313" key="3">
    <source>
        <dbReference type="Proteomes" id="UP001152622"/>
    </source>
</evidence>
<comment type="caution">
    <text evidence="2">The sequence shown here is derived from an EMBL/GenBank/DDBJ whole genome shotgun (WGS) entry which is preliminary data.</text>
</comment>
<evidence type="ECO:0000256" key="1">
    <source>
        <dbReference type="SAM" id="MobiDB-lite"/>
    </source>
</evidence>
<protein>
    <submittedName>
        <fullName evidence="2">Uncharacterized protein</fullName>
    </submittedName>
</protein>
<reference evidence="2" key="1">
    <citation type="journal article" date="2023" name="Science">
        <title>Genome structures resolve the early diversification of teleost fishes.</title>
        <authorList>
            <person name="Parey E."/>
            <person name="Louis A."/>
            <person name="Montfort J."/>
            <person name="Bouchez O."/>
            <person name="Roques C."/>
            <person name="Iampietro C."/>
            <person name="Lluch J."/>
            <person name="Castinel A."/>
            <person name="Donnadieu C."/>
            <person name="Desvignes T."/>
            <person name="Floi Bucao C."/>
            <person name="Jouanno E."/>
            <person name="Wen M."/>
            <person name="Mejri S."/>
            <person name="Dirks R."/>
            <person name="Jansen H."/>
            <person name="Henkel C."/>
            <person name="Chen W.J."/>
            <person name="Zahm M."/>
            <person name="Cabau C."/>
            <person name="Klopp C."/>
            <person name="Thompson A.W."/>
            <person name="Robinson-Rechavi M."/>
            <person name="Braasch I."/>
            <person name="Lecointre G."/>
            <person name="Bobe J."/>
            <person name="Postlethwait J.H."/>
            <person name="Berthelot C."/>
            <person name="Roest Crollius H."/>
            <person name="Guiguen Y."/>
        </authorList>
    </citation>
    <scope>NUCLEOTIDE SEQUENCE</scope>
    <source>
        <strain evidence="2">WJC10195</strain>
    </source>
</reference>
<gene>
    <name evidence="2" type="ORF">SKAU_G00042320</name>
</gene>
<evidence type="ECO:0000313" key="2">
    <source>
        <dbReference type="EMBL" id="KAJ8373652.1"/>
    </source>
</evidence>
<dbReference type="EMBL" id="JAINUF010000002">
    <property type="protein sequence ID" value="KAJ8373652.1"/>
    <property type="molecule type" value="Genomic_DNA"/>
</dbReference>
<accession>A0A9Q1J8Y6</accession>
<proteinExistence type="predicted"/>
<organism evidence="2 3">
    <name type="scientific">Synaphobranchus kaupii</name>
    <name type="common">Kaup's arrowtooth eel</name>
    <dbReference type="NCBI Taxonomy" id="118154"/>
    <lineage>
        <taxon>Eukaryota</taxon>
        <taxon>Metazoa</taxon>
        <taxon>Chordata</taxon>
        <taxon>Craniata</taxon>
        <taxon>Vertebrata</taxon>
        <taxon>Euteleostomi</taxon>
        <taxon>Actinopterygii</taxon>
        <taxon>Neopterygii</taxon>
        <taxon>Teleostei</taxon>
        <taxon>Anguilliformes</taxon>
        <taxon>Synaphobranchidae</taxon>
        <taxon>Synaphobranchus</taxon>
    </lineage>
</organism>
<sequence length="94" mass="10076">MEAAAKTVISTSNWTKYPAALKRVNFKEEQNHRCRGANHNTRCESKSLPPILRLGDNTPASGADGSSVRHTAGQQQGFGFGGADRTVRGKAPPL</sequence>
<dbReference type="AlphaFoldDB" id="A0A9Q1J8Y6"/>
<keyword evidence="3" id="KW-1185">Reference proteome</keyword>
<feature type="region of interest" description="Disordered" evidence="1">
    <location>
        <begin position="37"/>
        <end position="94"/>
    </location>
</feature>
<name>A0A9Q1J8Y6_SYNKA</name>
<dbReference type="Proteomes" id="UP001152622">
    <property type="component" value="Chromosome 2"/>
</dbReference>